<dbReference type="SUPFAM" id="SSF103515">
    <property type="entry name" value="Autotransporter"/>
    <property type="match status" value="1"/>
</dbReference>
<dbReference type="InterPro" id="IPR005546">
    <property type="entry name" value="Autotransporte_beta"/>
</dbReference>
<dbReference type="InterPro" id="IPR006315">
    <property type="entry name" value="OM_autotransptr_brl_dom"/>
</dbReference>
<dbReference type="Pfam" id="PF13018">
    <property type="entry name" value="ESPR"/>
    <property type="match status" value="1"/>
</dbReference>
<gene>
    <name evidence="3" type="primary">prn</name>
    <name evidence="3" type="ORF">NCTC10660_01007</name>
</gene>
<dbReference type="PANTHER" id="PTHR35037:SF3">
    <property type="entry name" value="C-TERMINAL REGION OF AIDA-LIKE PROTEIN"/>
    <property type="match status" value="1"/>
</dbReference>
<evidence type="ECO:0000313" key="3">
    <source>
        <dbReference type="EMBL" id="STZ67524.1"/>
    </source>
</evidence>
<dbReference type="GeneID" id="93351996"/>
<accession>A0A378TYN1</accession>
<feature type="domain" description="Autotransporter" evidence="2">
    <location>
        <begin position="1215"/>
        <end position="1502"/>
    </location>
</feature>
<dbReference type="InterPro" id="IPR043990">
    <property type="entry name" value="AC_1"/>
</dbReference>
<dbReference type="Gene3D" id="2.160.20.20">
    <property type="match status" value="1"/>
</dbReference>
<evidence type="ECO:0000256" key="1">
    <source>
        <dbReference type="ARBA" id="ARBA00023026"/>
    </source>
</evidence>
<dbReference type="InterPro" id="IPR012332">
    <property type="entry name" value="Autotransporter_pectin_lyase_C"/>
</dbReference>
<dbReference type="Pfam" id="PF03797">
    <property type="entry name" value="Autotransporter"/>
    <property type="match status" value="1"/>
</dbReference>
<dbReference type="Gene3D" id="2.40.128.130">
    <property type="entry name" value="Autotransporter beta-domain"/>
    <property type="match status" value="1"/>
</dbReference>
<evidence type="ECO:0000313" key="4">
    <source>
        <dbReference type="Proteomes" id="UP000254927"/>
    </source>
</evidence>
<dbReference type="PANTHER" id="PTHR35037">
    <property type="entry name" value="C-TERMINAL REGION OF AIDA-LIKE PROTEIN"/>
    <property type="match status" value="1"/>
</dbReference>
<dbReference type="EMBL" id="UGQW01000002">
    <property type="protein sequence ID" value="STZ67524.1"/>
    <property type="molecule type" value="Genomic_DNA"/>
</dbReference>
<dbReference type="RefSeq" id="WP_074897612.1">
    <property type="nucleotide sequence ID" value="NZ_CP031252.1"/>
</dbReference>
<keyword evidence="1" id="KW-0843">Virulence</keyword>
<dbReference type="InterPro" id="IPR011050">
    <property type="entry name" value="Pectin_lyase_fold/virulence"/>
</dbReference>
<dbReference type="GO" id="GO:0019867">
    <property type="term" value="C:outer membrane"/>
    <property type="evidence" value="ECO:0007669"/>
    <property type="project" value="InterPro"/>
</dbReference>
<protein>
    <submittedName>
        <fullName evidence="3">Integral membrane protein</fullName>
    </submittedName>
</protein>
<dbReference type="InterPro" id="IPR024973">
    <property type="entry name" value="ESPR"/>
</dbReference>
<dbReference type="InterPro" id="IPR051551">
    <property type="entry name" value="Autotransporter_adhesion"/>
</dbReference>
<name>A0A378TYN1_NEIEL</name>
<dbReference type="NCBIfam" id="TIGR01414">
    <property type="entry name" value="autotrans_barl"/>
    <property type="match status" value="1"/>
</dbReference>
<dbReference type="InterPro" id="IPR036709">
    <property type="entry name" value="Autotransporte_beta_dom_sf"/>
</dbReference>
<dbReference type="PROSITE" id="PS51208">
    <property type="entry name" value="AUTOTRANSPORTER"/>
    <property type="match status" value="1"/>
</dbReference>
<organism evidence="3 4">
    <name type="scientific">Neisseria elongata</name>
    <dbReference type="NCBI Taxonomy" id="495"/>
    <lineage>
        <taxon>Bacteria</taxon>
        <taxon>Pseudomonadati</taxon>
        <taxon>Pseudomonadota</taxon>
        <taxon>Betaproteobacteria</taxon>
        <taxon>Neisseriales</taxon>
        <taxon>Neisseriaceae</taxon>
        <taxon>Neisseria</taxon>
    </lineage>
</organism>
<proteinExistence type="predicted"/>
<dbReference type="SUPFAM" id="SSF51126">
    <property type="entry name" value="Pectin lyase-like"/>
    <property type="match status" value="1"/>
</dbReference>
<dbReference type="SMART" id="SM00869">
    <property type="entry name" value="Autotransporter"/>
    <property type="match status" value="1"/>
</dbReference>
<reference evidence="3 4" key="1">
    <citation type="submission" date="2018-06" db="EMBL/GenBank/DDBJ databases">
        <authorList>
            <consortium name="Pathogen Informatics"/>
            <person name="Doyle S."/>
        </authorList>
    </citation>
    <scope>NUCLEOTIDE SEQUENCE [LARGE SCALE GENOMIC DNA]</scope>
    <source>
        <strain evidence="3 4">NCTC10660</strain>
    </source>
</reference>
<dbReference type="Pfam" id="PF18883">
    <property type="entry name" value="AC_1"/>
    <property type="match status" value="1"/>
</dbReference>
<dbReference type="Proteomes" id="UP000254927">
    <property type="component" value="Unassembled WGS sequence"/>
</dbReference>
<sequence>MNKIYNVVYSEEHGTWVVCSELDKRGRKKSSRTSTGKLLVSAAIMGASLASMPAQASTCGDGSTVASGGSCDMGVYTAAANDNKVGQALVTGGDTVTLTSPDINNITGNNNDRSIRSGKLSELFTEPAILAELNQRERLLANQKGRTVNVTDPATNSNQTVNVYNNVKSISAADVQSTVSTGNDIYVDMRLGTANGNGSKIITSLGDPAATMADETTTQNTVKTLIALKNSRLVQAEDGGSADWVSKNRIYFEETRVASQEMAIGQVLFKPKTVTFNGTNHVLNTVQDLVNYNNNVLIPAIGTPGFANAGETQQAAYDRYFNEAAATESKTFRQNNPITIHPDSTRPIGERWVLAATGAGSTATIKNGGQIDVSPGLESSNGGGMLAENGGKAVIEEGAQLSGRFNSLTVRDAGSTAINNGIISGGFFASDNYDTTQARQTNKNDYYSLSTTINATNSGNFENNGIINLAGYTYEGYSHNNYALRVNNNATATNKAGGIINVAVNSSPNSGITGVRVEQGGTFNSEKDSQIFIGRAAQYDKNAPTKLIGNATDQVGILVNGSSAVVNHNGKITLGEQTQGATAIRVASNSDASTVVNLGTDSVINIEGKASGVGGAQPKQNVGIQAQNSGAAQITNAGTINVIGTNAVGENVVAEAGRTAKITNTATSKITVEEASANLVTRNYGIYADGQGTGKADVVADGTLTLKGDNVIGAHARGNSTMTVNAGMKAVFDNSTNAKNQIAYHINGGNAVANVAALTNSTDITTENSTMFRADAGGTVNATDLTVTASGKEAVILASDGADEAGKASAVNVNNGTYNLTGSGSKVALVSGGATASLKGTANVADTATNATIGVVDGKNHGLNNQAVAGSSPNNKTKLVSELNTTTNAAGVTGYTAQNSGTVDYSGNLDLKGANSVAVQTLNSGTANLNNATVKANGDALRANAGNNTINVNGGTVTGTTNVFNSVAGTNSLVATNGAVLNGVMSLAAGTSSVELANGTTWNNTGNSTVTSLDNAGTVAFATPTTAAVGNYKTITVNGDYTGNNGKLVVNTLWNSDADKDSDHLIIKGAASGKTIVSTPNGIIGNITKTTAQQFSSDVVTVEQPAANAAGQQVGQPDGNAVFTGTADTTNAGQAQLVLKSTAGGKNVYAWTLYATPAPAPAPAPGHYIFAPGVSAYTLMPQVNQEIGYNTLSATLHERRGENQIMAWDECATCGDQAKGQTWVRLLGRGLNSEGKERFNFETKMGGVQIGHDFAIRRNDKGGHNLTGVFAAYTHATTDFFDRYRAVGGVVVDDKFTGEGKTDAVSLGVSNTYYAQNGSYLDLVGQVSWLRNNYKARDSVSVKQNGWGAGLSAEVGRPFALGERAENEGDWMIEPQAQLMYQYVGLKNFNDGIRQVEQNGQHGLRGRLGARLAYNAPNSNLRTNTFYAVANVWNDFIKPRNIHIGADSVSEKRNTTWGELGLGAQLPLSKNAYLYGDARYERNLGGAKRDGYRGTVGFKYTWK</sequence>
<evidence type="ECO:0000259" key="2">
    <source>
        <dbReference type="PROSITE" id="PS51208"/>
    </source>
</evidence>